<dbReference type="SUPFAM" id="SSF53335">
    <property type="entry name" value="S-adenosyl-L-methionine-dependent methyltransferases"/>
    <property type="match status" value="1"/>
</dbReference>
<comment type="subcellular location">
    <subcellularLocation>
        <location evidence="1">Cytoplasm</location>
    </subcellularLocation>
</comment>
<dbReference type="GO" id="GO:0008168">
    <property type="term" value="F:methyltransferase activity"/>
    <property type="evidence" value="ECO:0007669"/>
    <property type="project" value="UniProtKB-KW"/>
</dbReference>
<reference evidence="12 13" key="1">
    <citation type="submission" date="2024-02" db="EMBL/GenBank/DDBJ databases">
        <authorList>
            <person name="Grouzdev D."/>
        </authorList>
    </citation>
    <scope>NUCLEOTIDE SEQUENCE [LARGE SCALE GENOMIC DNA]</scope>
    <source>
        <strain evidence="12 13">9N</strain>
    </source>
</reference>
<dbReference type="EC" id="2.1.1.77" evidence="3"/>
<proteinExistence type="inferred from homology"/>
<organism evidence="12 13">
    <name type="scientific">Methylocystis borbori</name>
    <dbReference type="NCBI Taxonomy" id="3118750"/>
    <lineage>
        <taxon>Bacteria</taxon>
        <taxon>Pseudomonadati</taxon>
        <taxon>Pseudomonadota</taxon>
        <taxon>Alphaproteobacteria</taxon>
        <taxon>Hyphomicrobiales</taxon>
        <taxon>Methylocystaceae</taxon>
        <taxon>Methylocystis</taxon>
    </lineage>
</organism>
<accession>A0ABU7XEA6</accession>
<dbReference type="InterPro" id="IPR029063">
    <property type="entry name" value="SAM-dependent_MTases_sf"/>
</dbReference>
<dbReference type="PANTHER" id="PTHR11579">
    <property type="entry name" value="PROTEIN-L-ISOASPARTATE O-METHYLTRANSFERASE"/>
    <property type="match status" value="1"/>
</dbReference>
<dbReference type="InterPro" id="IPR000682">
    <property type="entry name" value="PCMT"/>
</dbReference>
<evidence type="ECO:0000256" key="5">
    <source>
        <dbReference type="ARBA" id="ARBA00022490"/>
    </source>
</evidence>
<dbReference type="PANTHER" id="PTHR11579:SF0">
    <property type="entry name" value="PROTEIN-L-ISOASPARTATE(D-ASPARTATE) O-METHYLTRANSFERASE"/>
    <property type="match status" value="1"/>
</dbReference>
<keyword evidence="13" id="KW-1185">Reference proteome</keyword>
<comment type="similarity">
    <text evidence="2">Belongs to the methyltransferase superfamily. L-isoaspartyl/D-aspartyl protein methyltransferase family.</text>
</comment>
<evidence type="ECO:0000256" key="4">
    <source>
        <dbReference type="ARBA" id="ARBA00013346"/>
    </source>
</evidence>
<evidence type="ECO:0000256" key="3">
    <source>
        <dbReference type="ARBA" id="ARBA00011890"/>
    </source>
</evidence>
<evidence type="ECO:0000256" key="8">
    <source>
        <dbReference type="ARBA" id="ARBA00022691"/>
    </source>
</evidence>
<keyword evidence="5" id="KW-0963">Cytoplasm</keyword>
<dbReference type="EMBL" id="JAZHYN010000006">
    <property type="protein sequence ID" value="MEF3365540.1"/>
    <property type="molecule type" value="Genomic_DNA"/>
</dbReference>
<evidence type="ECO:0000256" key="11">
    <source>
        <dbReference type="ARBA" id="ARBA00031350"/>
    </source>
</evidence>
<dbReference type="GO" id="GO:0032259">
    <property type="term" value="P:methylation"/>
    <property type="evidence" value="ECO:0007669"/>
    <property type="project" value="UniProtKB-KW"/>
</dbReference>
<dbReference type="Pfam" id="PF01135">
    <property type="entry name" value="PCMT"/>
    <property type="match status" value="1"/>
</dbReference>
<protein>
    <recommendedName>
        <fullName evidence="4">Protein-L-isoaspartate O-methyltransferase</fullName>
        <ecNumber evidence="3">2.1.1.77</ecNumber>
    </recommendedName>
    <alternativeName>
        <fullName evidence="11">L-isoaspartyl protein carboxyl methyltransferase</fullName>
    </alternativeName>
    <alternativeName>
        <fullName evidence="9">Protein L-isoaspartyl methyltransferase</fullName>
    </alternativeName>
    <alternativeName>
        <fullName evidence="10">Protein-beta-aspartate methyltransferase</fullName>
    </alternativeName>
</protein>
<evidence type="ECO:0000256" key="7">
    <source>
        <dbReference type="ARBA" id="ARBA00022679"/>
    </source>
</evidence>
<gene>
    <name evidence="12" type="ORF">V3H18_03215</name>
</gene>
<sequence>MGPRQGERITHIGAGTGYYTAILAELIGSSGHIIAVEFDPVLAGKAAAFLADRPNVSVVVGDGAEWPQDLADGVYVNFAVARPADRWIERLAPGGRLVFPLGVIGEKGRQLGGRHSDRGAALCVERRPEGYSARVLGPASFVYAEGPLGAVDAGESARLRQSFEAGMLKEVRSLIWKLPAQEKNCWHVGDGWALSLDETSD</sequence>
<evidence type="ECO:0000256" key="10">
    <source>
        <dbReference type="ARBA" id="ARBA00031323"/>
    </source>
</evidence>
<dbReference type="Gene3D" id="3.40.50.150">
    <property type="entry name" value="Vaccinia Virus protein VP39"/>
    <property type="match status" value="1"/>
</dbReference>
<evidence type="ECO:0000256" key="2">
    <source>
        <dbReference type="ARBA" id="ARBA00005369"/>
    </source>
</evidence>
<name>A0ABU7XEA6_9HYPH</name>
<comment type="caution">
    <text evidence="12">The sequence shown here is derived from an EMBL/GenBank/DDBJ whole genome shotgun (WGS) entry which is preliminary data.</text>
</comment>
<dbReference type="RefSeq" id="WP_332080538.1">
    <property type="nucleotide sequence ID" value="NZ_JAZHYN010000006.1"/>
</dbReference>
<evidence type="ECO:0000313" key="12">
    <source>
        <dbReference type="EMBL" id="MEF3365540.1"/>
    </source>
</evidence>
<evidence type="ECO:0000256" key="1">
    <source>
        <dbReference type="ARBA" id="ARBA00004496"/>
    </source>
</evidence>
<keyword evidence="7" id="KW-0808">Transferase</keyword>
<evidence type="ECO:0000313" key="13">
    <source>
        <dbReference type="Proteomes" id="UP001350748"/>
    </source>
</evidence>
<dbReference type="CDD" id="cd02440">
    <property type="entry name" value="AdoMet_MTases"/>
    <property type="match status" value="1"/>
</dbReference>
<evidence type="ECO:0000256" key="9">
    <source>
        <dbReference type="ARBA" id="ARBA00030757"/>
    </source>
</evidence>
<keyword evidence="6 12" id="KW-0489">Methyltransferase</keyword>
<dbReference type="Proteomes" id="UP001350748">
    <property type="component" value="Unassembled WGS sequence"/>
</dbReference>
<keyword evidence="8" id="KW-0949">S-adenosyl-L-methionine</keyword>
<evidence type="ECO:0000256" key="6">
    <source>
        <dbReference type="ARBA" id="ARBA00022603"/>
    </source>
</evidence>